<organism evidence="2 3">
    <name type="scientific">Streptococcus pseudoporcinus</name>
    <dbReference type="NCBI Taxonomy" id="361101"/>
    <lineage>
        <taxon>Bacteria</taxon>
        <taxon>Bacillati</taxon>
        <taxon>Bacillota</taxon>
        <taxon>Bacilli</taxon>
        <taxon>Lactobacillales</taxon>
        <taxon>Streptococcaceae</taxon>
        <taxon>Streptococcus</taxon>
    </lineage>
</organism>
<proteinExistence type="predicted"/>
<protein>
    <submittedName>
        <fullName evidence="2">ABC transporter, permease protein</fullName>
    </submittedName>
</protein>
<keyword evidence="1" id="KW-0472">Membrane</keyword>
<feature type="transmembrane region" description="Helical" evidence="1">
    <location>
        <begin position="12"/>
        <end position="33"/>
    </location>
</feature>
<reference evidence="2 3" key="1">
    <citation type="submission" date="2019-05" db="EMBL/GenBank/DDBJ databases">
        <authorList>
            <consortium name="Pathogen Informatics"/>
        </authorList>
    </citation>
    <scope>NUCLEOTIDE SEQUENCE [LARGE SCALE GENOMIC DNA]</scope>
    <source>
        <strain evidence="2 3">NCTC5385</strain>
    </source>
</reference>
<dbReference type="Proteomes" id="UP000304914">
    <property type="component" value="Chromosome"/>
</dbReference>
<keyword evidence="1" id="KW-1133">Transmembrane helix</keyword>
<evidence type="ECO:0000313" key="3">
    <source>
        <dbReference type="Proteomes" id="UP000304914"/>
    </source>
</evidence>
<name>A0A4U9ZC36_9STRE</name>
<keyword evidence="1" id="KW-0812">Transmembrane</keyword>
<sequence>MKNNKKRKQTFWGLLFVAPTIIGLLILNIIPILQTLKMSFFKVGILVEETYLLD</sequence>
<dbReference type="EMBL" id="LR594035">
    <property type="protein sequence ID" value="VTS37229.1"/>
    <property type="molecule type" value="Genomic_DNA"/>
</dbReference>
<gene>
    <name evidence="2" type="ORF">NCTC5385_01890</name>
</gene>
<evidence type="ECO:0000256" key="1">
    <source>
        <dbReference type="SAM" id="Phobius"/>
    </source>
</evidence>
<dbReference type="AlphaFoldDB" id="A0A4U9ZC36"/>
<evidence type="ECO:0000313" key="2">
    <source>
        <dbReference type="EMBL" id="VTS37229.1"/>
    </source>
</evidence>
<accession>A0A4U9ZC36</accession>